<evidence type="ECO:0000256" key="3">
    <source>
        <dbReference type="ARBA" id="ARBA00014376"/>
    </source>
</evidence>
<dbReference type="HOGENOM" id="CLU_125463_1_0_0"/>
<dbReference type="AlphaFoldDB" id="B1ZR50"/>
<evidence type="ECO:0000259" key="7">
    <source>
        <dbReference type="Pfam" id="PF00460"/>
    </source>
</evidence>
<dbReference type="EMBL" id="CP001032">
    <property type="protein sequence ID" value="ACB73717.1"/>
    <property type="molecule type" value="Genomic_DNA"/>
</dbReference>
<dbReference type="KEGG" id="ote:Oter_0427"/>
<comment type="similarity">
    <text evidence="2 6">Belongs to the flagella basal body rod proteins family.</text>
</comment>
<evidence type="ECO:0000256" key="5">
    <source>
        <dbReference type="ARBA" id="ARBA00024934"/>
    </source>
</evidence>
<comment type="subcellular location">
    <subcellularLocation>
        <location evidence="1 6">Bacterial flagellum basal body</location>
    </subcellularLocation>
</comment>
<dbReference type="InterPro" id="IPR001444">
    <property type="entry name" value="Flag_bb_rod_N"/>
</dbReference>
<dbReference type="eggNOG" id="COG1815">
    <property type="taxonomic scope" value="Bacteria"/>
</dbReference>
<feature type="domain" description="Flagellar basal body rod protein N-terminal" evidence="7">
    <location>
        <begin position="35"/>
        <end position="54"/>
    </location>
</feature>
<name>B1ZR50_OPITP</name>
<dbReference type="STRING" id="452637.Oter_0427"/>
<comment type="subunit">
    <text evidence="6">The basal body constitutes a major portion of the flagellar organelle and consists of a number of rings mounted on a central rod.</text>
</comment>
<accession>B1ZR50</accession>
<dbReference type="GO" id="GO:0030694">
    <property type="term" value="C:bacterial-type flagellum basal body, rod"/>
    <property type="evidence" value="ECO:0007669"/>
    <property type="project" value="InterPro"/>
</dbReference>
<gene>
    <name evidence="8" type="ordered locus">Oter_0427</name>
</gene>
<dbReference type="InterPro" id="IPR006300">
    <property type="entry name" value="FlgB"/>
</dbReference>
<dbReference type="GO" id="GO:0071973">
    <property type="term" value="P:bacterial-type flagellum-dependent cell motility"/>
    <property type="evidence" value="ECO:0007669"/>
    <property type="project" value="InterPro"/>
</dbReference>
<dbReference type="NCBIfam" id="TIGR01396">
    <property type="entry name" value="FlgB"/>
    <property type="match status" value="1"/>
</dbReference>
<evidence type="ECO:0000256" key="4">
    <source>
        <dbReference type="ARBA" id="ARBA00023143"/>
    </source>
</evidence>
<dbReference type="Proteomes" id="UP000007013">
    <property type="component" value="Chromosome"/>
</dbReference>
<evidence type="ECO:0000256" key="2">
    <source>
        <dbReference type="ARBA" id="ARBA00009677"/>
    </source>
</evidence>
<dbReference type="PIRSF" id="PIRSF002889">
    <property type="entry name" value="Rod_FlgB"/>
    <property type="match status" value="1"/>
</dbReference>
<keyword evidence="8" id="KW-0966">Cell projection</keyword>
<keyword evidence="8" id="KW-0969">Cilium</keyword>
<keyword evidence="8" id="KW-0282">Flagellum</keyword>
<protein>
    <recommendedName>
        <fullName evidence="3 6">Flagellar basal body rod protein FlgB</fullName>
    </recommendedName>
</protein>
<reference evidence="8 9" key="1">
    <citation type="journal article" date="2011" name="J. Bacteriol.">
        <title>Genome sequence of the verrucomicrobium Opitutus terrae PB90-1, an abundant inhabitant of rice paddy soil ecosystems.</title>
        <authorList>
            <person name="van Passel M.W."/>
            <person name="Kant R."/>
            <person name="Palva A."/>
            <person name="Copeland A."/>
            <person name="Lucas S."/>
            <person name="Lapidus A."/>
            <person name="Glavina del Rio T."/>
            <person name="Pitluck S."/>
            <person name="Goltsman E."/>
            <person name="Clum A."/>
            <person name="Sun H."/>
            <person name="Schmutz J."/>
            <person name="Larimer F.W."/>
            <person name="Land M.L."/>
            <person name="Hauser L."/>
            <person name="Kyrpides N."/>
            <person name="Mikhailova N."/>
            <person name="Richardson P.P."/>
            <person name="Janssen P.H."/>
            <person name="de Vos W.M."/>
            <person name="Smidt H."/>
        </authorList>
    </citation>
    <scope>NUCLEOTIDE SEQUENCE [LARGE SCALE GENOMIC DNA]</scope>
    <source>
        <strain evidence="9">DSM 11246 / JCM 15787 / PB90-1</strain>
    </source>
</reference>
<keyword evidence="9" id="KW-1185">Reference proteome</keyword>
<keyword evidence="4 6" id="KW-0975">Bacterial flagellum</keyword>
<evidence type="ECO:0000256" key="6">
    <source>
        <dbReference type="PIRNR" id="PIRNR002889"/>
    </source>
</evidence>
<evidence type="ECO:0000256" key="1">
    <source>
        <dbReference type="ARBA" id="ARBA00004117"/>
    </source>
</evidence>
<comment type="function">
    <text evidence="5 6">Structural component of flagellum, the bacterial motility apparatus. Part of the rod structure of flagellar basal body.</text>
</comment>
<organism evidence="8 9">
    <name type="scientific">Opitutus terrae (strain DSM 11246 / JCM 15787 / PB90-1)</name>
    <dbReference type="NCBI Taxonomy" id="452637"/>
    <lineage>
        <taxon>Bacteria</taxon>
        <taxon>Pseudomonadati</taxon>
        <taxon>Verrucomicrobiota</taxon>
        <taxon>Opitutia</taxon>
        <taxon>Opitutales</taxon>
        <taxon>Opitutaceae</taxon>
        <taxon>Opitutus</taxon>
    </lineage>
</organism>
<evidence type="ECO:0000313" key="8">
    <source>
        <dbReference type="EMBL" id="ACB73717.1"/>
    </source>
</evidence>
<sequence>MPAPWHLLCLAGAEMIDPIFQADNYQLARKLLDAAVLRQEAIASNVANAETPGYHRLDIAPDFEAQLKSSLAAGELGTSGERLKPRLVEDLTARSLRPDGNTVEIERELLAMNKNAVQHEYLTELVSNNLRQLRMAITGRSTAM</sequence>
<evidence type="ECO:0000313" key="9">
    <source>
        <dbReference type="Proteomes" id="UP000007013"/>
    </source>
</evidence>
<proteinExistence type="inferred from homology"/>
<dbReference type="Pfam" id="PF00460">
    <property type="entry name" value="Flg_bb_rod"/>
    <property type="match status" value="1"/>
</dbReference>